<gene>
    <name evidence="1" type="ORF">BDP27DRAFT_1416432</name>
</gene>
<dbReference type="Gene3D" id="3.80.10.10">
    <property type="entry name" value="Ribonuclease Inhibitor"/>
    <property type="match status" value="1"/>
</dbReference>
<name>A0A9P5Q257_9AGAR</name>
<keyword evidence="2" id="KW-1185">Reference proteome</keyword>
<dbReference type="InterPro" id="IPR032675">
    <property type="entry name" value="LRR_dom_sf"/>
</dbReference>
<dbReference type="Gene3D" id="1.20.1280.50">
    <property type="match status" value="1"/>
</dbReference>
<sequence>MSQSLLGSTSEFLLRCRSNNVPITGRDIFDLKYLIFKTRWLALYRSLTAADEVGQLLKLQKSLLSPIHRLPPELLTEIFIFIVEENPVTFGDHHFPATRLDAFRISHVCCWWRTLVVSQPILWSFISVRIGSGRIPTKRNVSFRDIIPRSGSTPLNITLEFSCNGTFERDFAVRSILNDLVAQANRWKHLKLLSFRWDSMYQFERALMSGHALTHPGDTAANTSPLPLLESLTISAESMLAHVKSFICCPRLRELHITGYSASASTTVDLLHALDTRNLTILEIKAALGCPVVDLLRVYPSLQTLTLGVLRGTRTPLPECFSHIHLTTLNLCWLDESFPKDVWQSVQLPNLAYLNVVAFRTSTEQIGFFSVPKIHLKPTFDALIDMLVYSGCCLQKASVQERRRETLVDYAIWRKFLEELPMSPTGVQLLNQGLWTRGSFAGIASTELVGILETSERVATIAHSLYKLLYAIFRW</sequence>
<protein>
    <recommendedName>
        <fullName evidence="3">F-box domain-containing protein</fullName>
    </recommendedName>
</protein>
<organism evidence="1 2">
    <name type="scientific">Rhodocollybia butyracea</name>
    <dbReference type="NCBI Taxonomy" id="206335"/>
    <lineage>
        <taxon>Eukaryota</taxon>
        <taxon>Fungi</taxon>
        <taxon>Dikarya</taxon>
        <taxon>Basidiomycota</taxon>
        <taxon>Agaricomycotina</taxon>
        <taxon>Agaricomycetes</taxon>
        <taxon>Agaricomycetidae</taxon>
        <taxon>Agaricales</taxon>
        <taxon>Marasmiineae</taxon>
        <taxon>Omphalotaceae</taxon>
        <taxon>Rhodocollybia</taxon>
    </lineage>
</organism>
<proteinExistence type="predicted"/>
<dbReference type="EMBL" id="JADNRY010000014">
    <property type="protein sequence ID" value="KAF9074108.1"/>
    <property type="molecule type" value="Genomic_DNA"/>
</dbReference>
<dbReference type="AlphaFoldDB" id="A0A9P5Q257"/>
<dbReference type="Proteomes" id="UP000772434">
    <property type="component" value="Unassembled WGS sequence"/>
</dbReference>
<reference evidence="1" key="1">
    <citation type="submission" date="2020-11" db="EMBL/GenBank/DDBJ databases">
        <authorList>
            <consortium name="DOE Joint Genome Institute"/>
            <person name="Ahrendt S."/>
            <person name="Riley R."/>
            <person name="Andreopoulos W."/>
            <person name="Labutti K."/>
            <person name="Pangilinan J."/>
            <person name="Ruiz-Duenas F.J."/>
            <person name="Barrasa J.M."/>
            <person name="Sanchez-Garcia M."/>
            <person name="Camarero S."/>
            <person name="Miyauchi S."/>
            <person name="Serrano A."/>
            <person name="Linde D."/>
            <person name="Babiker R."/>
            <person name="Drula E."/>
            <person name="Ayuso-Fernandez I."/>
            <person name="Pacheco R."/>
            <person name="Padilla G."/>
            <person name="Ferreira P."/>
            <person name="Barriuso J."/>
            <person name="Kellner H."/>
            <person name="Castanera R."/>
            <person name="Alfaro M."/>
            <person name="Ramirez L."/>
            <person name="Pisabarro A.G."/>
            <person name="Kuo A."/>
            <person name="Tritt A."/>
            <person name="Lipzen A."/>
            <person name="He G."/>
            <person name="Yan M."/>
            <person name="Ng V."/>
            <person name="Cullen D."/>
            <person name="Martin F."/>
            <person name="Rosso M.-N."/>
            <person name="Henrissat B."/>
            <person name="Hibbett D."/>
            <person name="Martinez A.T."/>
            <person name="Grigoriev I.V."/>
        </authorList>
    </citation>
    <scope>NUCLEOTIDE SEQUENCE</scope>
    <source>
        <strain evidence="1">AH 40177</strain>
    </source>
</reference>
<evidence type="ECO:0000313" key="2">
    <source>
        <dbReference type="Proteomes" id="UP000772434"/>
    </source>
</evidence>
<evidence type="ECO:0000313" key="1">
    <source>
        <dbReference type="EMBL" id="KAF9074108.1"/>
    </source>
</evidence>
<evidence type="ECO:0008006" key="3">
    <source>
        <dbReference type="Google" id="ProtNLM"/>
    </source>
</evidence>
<dbReference type="SUPFAM" id="SSF52047">
    <property type="entry name" value="RNI-like"/>
    <property type="match status" value="1"/>
</dbReference>
<dbReference type="OrthoDB" id="3172239at2759"/>
<comment type="caution">
    <text evidence="1">The sequence shown here is derived from an EMBL/GenBank/DDBJ whole genome shotgun (WGS) entry which is preliminary data.</text>
</comment>
<accession>A0A9P5Q257</accession>